<evidence type="ECO:0000313" key="2">
    <source>
        <dbReference type="EMBL" id="NEZ57406.1"/>
    </source>
</evidence>
<dbReference type="Proteomes" id="UP000481033">
    <property type="component" value="Unassembled WGS sequence"/>
</dbReference>
<dbReference type="Pfam" id="PF03091">
    <property type="entry name" value="CutA1"/>
    <property type="match status" value="1"/>
</dbReference>
<evidence type="ECO:0000256" key="1">
    <source>
        <dbReference type="ARBA" id="ARBA00010169"/>
    </source>
</evidence>
<dbReference type="RefSeq" id="WP_163699493.1">
    <property type="nucleotide sequence ID" value="NZ_QXHD01000004.1"/>
</dbReference>
<dbReference type="SUPFAM" id="SSF54913">
    <property type="entry name" value="GlnB-like"/>
    <property type="match status" value="1"/>
</dbReference>
<dbReference type="AlphaFoldDB" id="A0A6M0RML7"/>
<comment type="similarity">
    <text evidence="1">Belongs to the CutA family.</text>
</comment>
<reference evidence="2 3" key="1">
    <citation type="journal article" date="2020" name="Microb. Ecol.">
        <title>Ecogenomics of the Marine Benthic Filamentous Cyanobacterium Adonisia.</title>
        <authorList>
            <person name="Walter J.M."/>
            <person name="Coutinho F.H."/>
            <person name="Leomil L."/>
            <person name="Hargreaves P.I."/>
            <person name="Campeao M.E."/>
            <person name="Vieira V.V."/>
            <person name="Silva B.S."/>
            <person name="Fistarol G.O."/>
            <person name="Salomon P.S."/>
            <person name="Sawabe T."/>
            <person name="Mino S."/>
            <person name="Hosokawa M."/>
            <person name="Miyashita H."/>
            <person name="Maruyama F."/>
            <person name="van Verk M.C."/>
            <person name="Dutilh B.E."/>
            <person name="Thompson C.C."/>
            <person name="Thompson F.L."/>
        </authorList>
    </citation>
    <scope>NUCLEOTIDE SEQUENCE [LARGE SCALE GENOMIC DNA]</scope>
    <source>
        <strain evidence="2 3">CCMR0081</strain>
    </source>
</reference>
<dbReference type="InterPro" id="IPR015867">
    <property type="entry name" value="N-reg_PII/ATP_PRibTrfase_C"/>
</dbReference>
<dbReference type="InterPro" id="IPR004323">
    <property type="entry name" value="Ion_tolerance_CutA"/>
</dbReference>
<accession>A0A6M0RML7</accession>
<dbReference type="PANTHER" id="PTHR23419">
    <property type="entry name" value="DIVALENT CATION TOLERANCE CUTA-RELATED"/>
    <property type="match status" value="1"/>
</dbReference>
<comment type="caution">
    <text evidence="2">The sequence shown here is derived from an EMBL/GenBank/DDBJ whole genome shotgun (WGS) entry which is preliminary data.</text>
</comment>
<proteinExistence type="inferred from homology"/>
<organism evidence="2 3">
    <name type="scientific">Adonisia turfae CCMR0081</name>
    <dbReference type="NCBI Taxonomy" id="2292702"/>
    <lineage>
        <taxon>Bacteria</taxon>
        <taxon>Bacillati</taxon>
        <taxon>Cyanobacteriota</taxon>
        <taxon>Adonisia</taxon>
        <taxon>Adonisia turfae</taxon>
    </lineage>
</organism>
<keyword evidence="3" id="KW-1185">Reference proteome</keyword>
<dbReference type="GO" id="GO:0010038">
    <property type="term" value="P:response to metal ion"/>
    <property type="evidence" value="ECO:0007669"/>
    <property type="project" value="InterPro"/>
</dbReference>
<dbReference type="GO" id="GO:0005507">
    <property type="term" value="F:copper ion binding"/>
    <property type="evidence" value="ECO:0007669"/>
    <property type="project" value="TreeGrafter"/>
</dbReference>
<dbReference type="PANTHER" id="PTHR23419:SF8">
    <property type="entry name" value="FI09726P"/>
    <property type="match status" value="1"/>
</dbReference>
<dbReference type="InterPro" id="IPR011322">
    <property type="entry name" value="N-reg_PII-like_a/b"/>
</dbReference>
<gene>
    <name evidence="2" type="ORF">DXZ20_17345</name>
</gene>
<protein>
    <submittedName>
        <fullName evidence="2">Divalent-cation tolerance protein CutA</fullName>
    </submittedName>
</protein>
<name>A0A6M0RML7_9CYAN</name>
<dbReference type="EMBL" id="QXHD01000004">
    <property type="protein sequence ID" value="NEZ57406.1"/>
    <property type="molecule type" value="Genomic_DNA"/>
</dbReference>
<dbReference type="Gene3D" id="3.30.70.120">
    <property type="match status" value="1"/>
</dbReference>
<sequence length="113" mass="12578">MTSSSQLGLVLVTTATETEARAIVKSLIESRLTACVTLTPIQSIYRWQGAVHSDSEYQLSIKTDLALFDQIAAQIEHQHSYDLPEIIAVPIVESTESYGQWVREQVGERASRD</sequence>
<evidence type="ECO:0000313" key="3">
    <source>
        <dbReference type="Proteomes" id="UP000481033"/>
    </source>
</evidence>